<sequence length="137" mass="15229">MKTETVVAKTPLKKVRGLGSARSGAHHWWLERLTSLSTLLLFVWFFVSLVRLPSLDHKMVTTWLADPLAAVPMLLLIVSTFWHLKLGMQVVIEDYVHEEGMKFFSITLTNFLVIAVGALAFFSVLMIAFAGGSATHG</sequence>
<dbReference type="GO" id="GO:0020037">
    <property type="term" value="F:heme binding"/>
    <property type="evidence" value="ECO:0007669"/>
    <property type="project" value="InterPro"/>
</dbReference>
<evidence type="ECO:0000256" key="11">
    <source>
        <dbReference type="ARBA" id="ARBA00022723"/>
    </source>
</evidence>
<dbReference type="InterPro" id="IPR014312">
    <property type="entry name" value="Succ_DH_anchor"/>
</dbReference>
<accession>A0A1X7G1U5</accession>
<dbReference type="InterPro" id="IPR000701">
    <property type="entry name" value="SuccDH_FuR_B_TM-su"/>
</dbReference>
<name>A0A1X7G1U5_9SPHN</name>
<keyword evidence="12" id="KW-0249">Electron transport</keyword>
<evidence type="ECO:0000256" key="2">
    <source>
        <dbReference type="ARBA" id="ARBA00004050"/>
    </source>
</evidence>
<proteinExistence type="predicted"/>
<evidence type="ECO:0000256" key="3">
    <source>
        <dbReference type="ARBA" id="ARBA00004141"/>
    </source>
</evidence>
<feature type="transmembrane region" description="Helical" evidence="16">
    <location>
        <begin position="64"/>
        <end position="84"/>
    </location>
</feature>
<keyword evidence="11" id="KW-0479">Metal-binding</keyword>
<keyword evidence="9" id="KW-0349">Heme</keyword>
<dbReference type="NCBIfam" id="TIGR02968">
    <property type="entry name" value="succ_dehyd_anc"/>
    <property type="match status" value="1"/>
</dbReference>
<dbReference type="GO" id="GO:0006099">
    <property type="term" value="P:tricarboxylic acid cycle"/>
    <property type="evidence" value="ECO:0007669"/>
    <property type="project" value="UniProtKB-UniPathway"/>
</dbReference>
<evidence type="ECO:0000256" key="7">
    <source>
        <dbReference type="ARBA" id="ARBA00022448"/>
    </source>
</evidence>
<dbReference type="GO" id="GO:0046872">
    <property type="term" value="F:metal ion binding"/>
    <property type="evidence" value="ECO:0007669"/>
    <property type="project" value="UniProtKB-KW"/>
</dbReference>
<evidence type="ECO:0000256" key="12">
    <source>
        <dbReference type="ARBA" id="ARBA00022982"/>
    </source>
</evidence>
<organism evidence="17 18">
    <name type="scientific">Allosphingosinicella indica</name>
    <dbReference type="NCBI Taxonomy" id="941907"/>
    <lineage>
        <taxon>Bacteria</taxon>
        <taxon>Pseudomonadati</taxon>
        <taxon>Pseudomonadota</taxon>
        <taxon>Alphaproteobacteria</taxon>
        <taxon>Sphingomonadales</taxon>
        <taxon>Sphingomonadaceae</taxon>
        <taxon>Allosphingosinicella</taxon>
    </lineage>
</organism>
<evidence type="ECO:0000256" key="4">
    <source>
        <dbReference type="ARBA" id="ARBA00005163"/>
    </source>
</evidence>
<dbReference type="UniPathway" id="UPA00223"/>
<dbReference type="OrthoDB" id="9809280at2"/>
<feature type="transmembrane region" description="Helical" evidence="16">
    <location>
        <begin position="33"/>
        <end position="52"/>
    </location>
</feature>
<keyword evidence="15 16" id="KW-0472">Membrane</keyword>
<comment type="subunit">
    <text evidence="5">Part of an enzyme complex containing four subunits: a flavoprotein, an iron-sulfur protein, plus two membrane-anchoring proteins, SdhC and SdhD.</text>
</comment>
<keyword evidence="7" id="KW-0813">Transport</keyword>
<evidence type="ECO:0000256" key="10">
    <source>
        <dbReference type="ARBA" id="ARBA00022692"/>
    </source>
</evidence>
<dbReference type="Gene3D" id="1.20.1300.10">
    <property type="entry name" value="Fumarate reductase/succinate dehydrogenase, transmembrane subunit"/>
    <property type="match status" value="1"/>
</dbReference>
<comment type="cofactor">
    <cofactor evidence="1">
        <name>heme</name>
        <dbReference type="ChEBI" id="CHEBI:30413"/>
    </cofactor>
</comment>
<evidence type="ECO:0000256" key="6">
    <source>
        <dbReference type="ARBA" id="ARBA00019425"/>
    </source>
</evidence>
<keyword evidence="10 16" id="KW-0812">Transmembrane</keyword>
<comment type="function">
    <text evidence="2">Membrane-anchoring subunit of succinate dehydrogenase (SDH).</text>
</comment>
<dbReference type="SUPFAM" id="SSF81343">
    <property type="entry name" value="Fumarate reductase respiratory complex transmembrane subunits"/>
    <property type="match status" value="1"/>
</dbReference>
<comment type="subcellular location">
    <subcellularLocation>
        <location evidence="3">Membrane</location>
        <topology evidence="3">Multi-pass membrane protein</topology>
    </subcellularLocation>
</comment>
<dbReference type="CDD" id="cd03495">
    <property type="entry name" value="SQR_TypeC_SdhD_like"/>
    <property type="match status" value="1"/>
</dbReference>
<evidence type="ECO:0000256" key="9">
    <source>
        <dbReference type="ARBA" id="ARBA00022617"/>
    </source>
</evidence>
<evidence type="ECO:0000256" key="16">
    <source>
        <dbReference type="SAM" id="Phobius"/>
    </source>
</evidence>
<dbReference type="Proteomes" id="UP000192934">
    <property type="component" value="Chromosome I"/>
</dbReference>
<feature type="transmembrane region" description="Helical" evidence="16">
    <location>
        <begin position="104"/>
        <end position="130"/>
    </location>
</feature>
<evidence type="ECO:0000256" key="1">
    <source>
        <dbReference type="ARBA" id="ARBA00001971"/>
    </source>
</evidence>
<dbReference type="AlphaFoldDB" id="A0A1X7G1U5"/>
<keyword evidence="18" id="KW-1185">Reference proteome</keyword>
<gene>
    <name evidence="17" type="ORF">SAMN06295910_1005</name>
</gene>
<evidence type="ECO:0000313" key="17">
    <source>
        <dbReference type="EMBL" id="SMF62520.1"/>
    </source>
</evidence>
<evidence type="ECO:0000256" key="14">
    <source>
        <dbReference type="ARBA" id="ARBA00023004"/>
    </source>
</evidence>
<dbReference type="InterPro" id="IPR034804">
    <property type="entry name" value="SQR/QFR_C/D"/>
</dbReference>
<protein>
    <recommendedName>
        <fullName evidence="6">Succinate dehydrogenase hydrophobic membrane anchor subunit</fullName>
    </recommendedName>
</protein>
<evidence type="ECO:0000256" key="8">
    <source>
        <dbReference type="ARBA" id="ARBA00022532"/>
    </source>
</evidence>
<keyword evidence="13 16" id="KW-1133">Transmembrane helix</keyword>
<keyword evidence="14" id="KW-0408">Iron</keyword>
<evidence type="ECO:0000256" key="13">
    <source>
        <dbReference type="ARBA" id="ARBA00022989"/>
    </source>
</evidence>
<dbReference type="STRING" id="941907.SAMN06295910_1005"/>
<reference evidence="18" key="1">
    <citation type="submission" date="2017-04" db="EMBL/GenBank/DDBJ databases">
        <authorList>
            <person name="Varghese N."/>
            <person name="Submissions S."/>
        </authorList>
    </citation>
    <scope>NUCLEOTIDE SEQUENCE [LARGE SCALE GENOMIC DNA]</scope>
    <source>
        <strain evidence="18">Dd16</strain>
    </source>
</reference>
<evidence type="ECO:0000256" key="15">
    <source>
        <dbReference type="ARBA" id="ARBA00023136"/>
    </source>
</evidence>
<dbReference type="GO" id="GO:0016020">
    <property type="term" value="C:membrane"/>
    <property type="evidence" value="ECO:0007669"/>
    <property type="project" value="UniProtKB-SubCell"/>
</dbReference>
<dbReference type="Pfam" id="PF01127">
    <property type="entry name" value="Sdh_cyt"/>
    <property type="match status" value="1"/>
</dbReference>
<dbReference type="RefSeq" id="WP_085217791.1">
    <property type="nucleotide sequence ID" value="NZ_LT840185.1"/>
</dbReference>
<evidence type="ECO:0000313" key="18">
    <source>
        <dbReference type="Proteomes" id="UP000192934"/>
    </source>
</evidence>
<dbReference type="EMBL" id="LT840185">
    <property type="protein sequence ID" value="SMF62520.1"/>
    <property type="molecule type" value="Genomic_DNA"/>
</dbReference>
<keyword evidence="8" id="KW-0816">Tricarboxylic acid cycle</keyword>
<comment type="pathway">
    <text evidence="4">Carbohydrate metabolism; tricarboxylic acid cycle.</text>
</comment>
<evidence type="ECO:0000256" key="5">
    <source>
        <dbReference type="ARBA" id="ARBA00011558"/>
    </source>
</evidence>